<dbReference type="OrthoDB" id="9807157at2"/>
<gene>
    <name evidence="8" type="primary">bioF</name>
    <name evidence="8" type="ORF">CGERO_06230</name>
</gene>
<dbReference type="AlphaFoldDB" id="A0A3G6J175"/>
<name>A0A3G6J175_9CORY</name>
<keyword evidence="4" id="KW-0663">Pyridoxal phosphate</keyword>
<sequence length="388" mass="41615">MTERGSLERFARTANAAWRDRDLERQARRFTSTEVHSIIEGRKLWQFATADYAGLGMHPKVIDAAKQALQSYGTSSGGSRLTTGLNLHLEAEAALANYFQSEAAVLFPTGFQTNVSVLQALSTSDMHIISDELNHASIIDGARMSKAHTLVMPHVDYQALDKMLDGLEGQAIVVSDAVFSMTGEAIDLASLRSVCARHDAWLVLDDAHGVASIGGGKGIRGCAAGAYSNEIVVGTASKALGGIGGFVLCSEPVAHLLRNRARSFVFSTANTPASTAAIIAAIEVLESDPRPMAALEANIHAAYEHLPIAAPKIPTAIVPIVVGETQLALQLHQQLLESGFFIPAIRYPTVPEDKAMLRMTLSARHPRDVVISACQTISKLLNSYPRRP</sequence>
<dbReference type="InterPro" id="IPR050087">
    <property type="entry name" value="AON_synthase_class-II"/>
</dbReference>
<proteinExistence type="predicted"/>
<protein>
    <recommendedName>
        <fullName evidence="2">8-amino-7-oxononanoate synthase</fullName>
        <ecNumber evidence="2">2.3.1.47</ecNumber>
    </recommendedName>
</protein>
<comment type="cofactor">
    <cofactor evidence="1">
        <name>pyridoxal 5'-phosphate</name>
        <dbReference type="ChEBI" id="CHEBI:597326"/>
    </cofactor>
</comment>
<reference evidence="8 9" key="1">
    <citation type="submission" date="2018-11" db="EMBL/GenBank/DDBJ databases">
        <authorList>
            <person name="Kleinhagauer T."/>
            <person name="Glaeser S.P."/>
            <person name="Spergser J."/>
            <person name="Ruckert C."/>
            <person name="Kaempfer P."/>
            <person name="Busse H.-J."/>
        </authorList>
    </citation>
    <scope>NUCLEOTIDE SEQUENCE [LARGE SCALE GENOMIC DNA]</scope>
    <source>
        <strain evidence="8 9">W8</strain>
    </source>
</reference>
<dbReference type="Pfam" id="PF00155">
    <property type="entry name" value="Aminotran_1_2"/>
    <property type="match status" value="1"/>
</dbReference>
<dbReference type="InterPro" id="IPR015422">
    <property type="entry name" value="PyrdxlP-dep_Trfase_small"/>
</dbReference>
<dbReference type="KEGG" id="cgk:CGERO_06230"/>
<evidence type="ECO:0000313" key="8">
    <source>
        <dbReference type="EMBL" id="AZA11553.1"/>
    </source>
</evidence>
<dbReference type="EC" id="2.3.1.47" evidence="2"/>
<evidence type="ECO:0000256" key="1">
    <source>
        <dbReference type="ARBA" id="ARBA00001933"/>
    </source>
</evidence>
<evidence type="ECO:0000256" key="2">
    <source>
        <dbReference type="ARBA" id="ARBA00013187"/>
    </source>
</evidence>
<keyword evidence="9" id="KW-1185">Reference proteome</keyword>
<dbReference type="InterPro" id="IPR015421">
    <property type="entry name" value="PyrdxlP-dep_Trfase_major"/>
</dbReference>
<dbReference type="InterPro" id="IPR004839">
    <property type="entry name" value="Aminotransferase_I/II_large"/>
</dbReference>
<keyword evidence="3 8" id="KW-0808">Transferase</keyword>
<dbReference type="PANTHER" id="PTHR13693">
    <property type="entry name" value="CLASS II AMINOTRANSFERASE/8-AMINO-7-OXONONANOATE SYNTHASE"/>
    <property type="match status" value="1"/>
</dbReference>
<dbReference type="PANTHER" id="PTHR13693:SF100">
    <property type="entry name" value="8-AMINO-7-OXONONANOATE SYNTHASE"/>
    <property type="match status" value="1"/>
</dbReference>
<dbReference type="Gene3D" id="3.90.1150.10">
    <property type="entry name" value="Aspartate Aminotransferase, domain 1"/>
    <property type="match status" value="1"/>
</dbReference>
<dbReference type="GO" id="GO:0008710">
    <property type="term" value="F:8-amino-7-oxononanoate synthase activity"/>
    <property type="evidence" value="ECO:0007669"/>
    <property type="project" value="UniProtKB-EC"/>
</dbReference>
<organism evidence="8 9">
    <name type="scientific">Corynebacterium gerontici</name>
    <dbReference type="NCBI Taxonomy" id="2079234"/>
    <lineage>
        <taxon>Bacteria</taxon>
        <taxon>Bacillati</taxon>
        <taxon>Actinomycetota</taxon>
        <taxon>Actinomycetes</taxon>
        <taxon>Mycobacteriales</taxon>
        <taxon>Corynebacteriaceae</taxon>
        <taxon>Corynebacterium</taxon>
    </lineage>
</organism>
<dbReference type="SUPFAM" id="SSF53383">
    <property type="entry name" value="PLP-dependent transferases"/>
    <property type="match status" value="1"/>
</dbReference>
<dbReference type="InterPro" id="IPR015424">
    <property type="entry name" value="PyrdxlP-dep_Trfase"/>
</dbReference>
<feature type="domain" description="Aminotransferase class I/classII large" evidence="7">
    <location>
        <begin position="46"/>
        <end position="377"/>
    </location>
</feature>
<dbReference type="GO" id="GO:0030170">
    <property type="term" value="F:pyridoxal phosphate binding"/>
    <property type="evidence" value="ECO:0007669"/>
    <property type="project" value="InterPro"/>
</dbReference>
<evidence type="ECO:0000259" key="7">
    <source>
        <dbReference type="Pfam" id="PF00155"/>
    </source>
</evidence>
<dbReference type="Gene3D" id="3.40.640.10">
    <property type="entry name" value="Type I PLP-dependent aspartate aminotransferase-like (Major domain)"/>
    <property type="match status" value="1"/>
</dbReference>
<accession>A0A3G6J175</accession>
<dbReference type="Proteomes" id="UP000271587">
    <property type="component" value="Chromosome"/>
</dbReference>
<dbReference type="RefSeq" id="WP_123934228.1">
    <property type="nucleotide sequence ID" value="NZ_CP033897.1"/>
</dbReference>
<evidence type="ECO:0000256" key="5">
    <source>
        <dbReference type="ARBA" id="ARBA00023315"/>
    </source>
</evidence>
<dbReference type="EMBL" id="CP033897">
    <property type="protein sequence ID" value="AZA11553.1"/>
    <property type="molecule type" value="Genomic_DNA"/>
</dbReference>
<evidence type="ECO:0000256" key="3">
    <source>
        <dbReference type="ARBA" id="ARBA00022679"/>
    </source>
</evidence>
<keyword evidence="5 8" id="KW-0012">Acyltransferase</keyword>
<evidence type="ECO:0000256" key="4">
    <source>
        <dbReference type="ARBA" id="ARBA00022898"/>
    </source>
</evidence>
<evidence type="ECO:0000313" key="9">
    <source>
        <dbReference type="Proteomes" id="UP000271587"/>
    </source>
</evidence>
<evidence type="ECO:0000256" key="6">
    <source>
        <dbReference type="ARBA" id="ARBA00047715"/>
    </source>
</evidence>
<dbReference type="GO" id="GO:0009102">
    <property type="term" value="P:biotin biosynthetic process"/>
    <property type="evidence" value="ECO:0007669"/>
    <property type="project" value="TreeGrafter"/>
</dbReference>
<comment type="catalytic activity">
    <reaction evidence="6">
        <text>6-carboxyhexanoyl-[ACP] + L-alanine + H(+) = (8S)-8-amino-7-oxononanoate + holo-[ACP] + CO2</text>
        <dbReference type="Rhea" id="RHEA:42288"/>
        <dbReference type="Rhea" id="RHEA-COMP:9685"/>
        <dbReference type="Rhea" id="RHEA-COMP:9955"/>
        <dbReference type="ChEBI" id="CHEBI:15378"/>
        <dbReference type="ChEBI" id="CHEBI:16526"/>
        <dbReference type="ChEBI" id="CHEBI:57972"/>
        <dbReference type="ChEBI" id="CHEBI:64479"/>
        <dbReference type="ChEBI" id="CHEBI:78846"/>
        <dbReference type="ChEBI" id="CHEBI:149468"/>
        <dbReference type="EC" id="2.3.1.47"/>
    </reaction>
</comment>